<dbReference type="Proteomes" id="UP000590740">
    <property type="component" value="Unassembled WGS sequence"/>
</dbReference>
<evidence type="ECO:0000313" key="2">
    <source>
        <dbReference type="EMBL" id="MBB5034515.1"/>
    </source>
</evidence>
<gene>
    <name evidence="2" type="ORF">HNQ65_004120</name>
</gene>
<dbReference type="InterPro" id="IPR036397">
    <property type="entry name" value="RNaseH_sf"/>
</dbReference>
<reference evidence="2 3" key="1">
    <citation type="submission" date="2020-08" db="EMBL/GenBank/DDBJ databases">
        <title>Genomic Encyclopedia of Type Strains, Phase IV (KMG-IV): sequencing the most valuable type-strain genomes for metagenomic binning, comparative biology and taxonomic classification.</title>
        <authorList>
            <person name="Goeker M."/>
        </authorList>
    </citation>
    <scope>NUCLEOTIDE SEQUENCE [LARGE SCALE GENOMIC DNA]</scope>
    <source>
        <strain evidence="2 3">DSM 12252</strain>
    </source>
</reference>
<dbReference type="GO" id="GO:0004386">
    <property type="term" value="F:helicase activity"/>
    <property type="evidence" value="ECO:0007669"/>
    <property type="project" value="UniProtKB-KW"/>
</dbReference>
<dbReference type="InterPro" id="IPR012337">
    <property type="entry name" value="RNaseH-like_sf"/>
</dbReference>
<evidence type="ECO:0000259" key="1">
    <source>
        <dbReference type="Pfam" id="PF13482"/>
    </source>
</evidence>
<keyword evidence="2" id="KW-0547">Nucleotide-binding</keyword>
<dbReference type="Pfam" id="PF13482">
    <property type="entry name" value="RNase_H_2"/>
    <property type="match status" value="1"/>
</dbReference>
<organism evidence="2 3">
    <name type="scientific">Prosthecobacter vanneervenii</name>
    <dbReference type="NCBI Taxonomy" id="48466"/>
    <lineage>
        <taxon>Bacteria</taxon>
        <taxon>Pseudomonadati</taxon>
        <taxon>Verrucomicrobiota</taxon>
        <taxon>Verrucomicrobiia</taxon>
        <taxon>Verrucomicrobiales</taxon>
        <taxon>Verrucomicrobiaceae</taxon>
        <taxon>Prosthecobacter</taxon>
    </lineage>
</organism>
<protein>
    <submittedName>
        <fullName evidence="2">DEAD/DEAH box helicase domain-containing protein</fullName>
    </submittedName>
</protein>
<comment type="caution">
    <text evidence="2">The sequence shown here is derived from an EMBL/GenBank/DDBJ whole genome shotgun (WGS) entry which is preliminary data.</text>
</comment>
<dbReference type="GO" id="GO:0003676">
    <property type="term" value="F:nucleic acid binding"/>
    <property type="evidence" value="ECO:0007669"/>
    <property type="project" value="InterPro"/>
</dbReference>
<accession>A0A7W7YER1</accession>
<keyword evidence="2" id="KW-0378">Hydrolase</keyword>
<keyword evidence="2" id="KW-0067">ATP-binding</keyword>
<dbReference type="RefSeq" id="WP_184342399.1">
    <property type="nucleotide sequence ID" value="NZ_JACHIG010000010.1"/>
</dbReference>
<dbReference type="InterPro" id="IPR038720">
    <property type="entry name" value="YprB_RNase_H-like_dom"/>
</dbReference>
<dbReference type="SUPFAM" id="SSF53098">
    <property type="entry name" value="Ribonuclease H-like"/>
    <property type="match status" value="1"/>
</dbReference>
<dbReference type="Gene3D" id="3.30.420.10">
    <property type="entry name" value="Ribonuclease H-like superfamily/Ribonuclease H"/>
    <property type="match status" value="1"/>
</dbReference>
<sequence length="183" mass="20568">MAGDIVYFDLETRRTANDVGGWGNKHMMGISVACTFSTRLNEYSIYTQDEAPALIRQLKEADLVVGYNHIGFDYEVLKGHDLLFDPADLPHSLDLLIDLEKTLGHRIKLEAVASATIGAGKTADGLDALKWWQQGEVAKIAEYCCYDVKVTMCVHQYGVENGHVKYHDRNGREQIAKVNWPRI</sequence>
<evidence type="ECO:0000313" key="3">
    <source>
        <dbReference type="Proteomes" id="UP000590740"/>
    </source>
</evidence>
<dbReference type="EMBL" id="JACHIG010000010">
    <property type="protein sequence ID" value="MBB5034515.1"/>
    <property type="molecule type" value="Genomic_DNA"/>
</dbReference>
<feature type="domain" description="YprB ribonuclease H-like" evidence="1">
    <location>
        <begin position="6"/>
        <end position="134"/>
    </location>
</feature>
<keyword evidence="3" id="KW-1185">Reference proteome</keyword>
<proteinExistence type="predicted"/>
<keyword evidence="2" id="KW-0347">Helicase</keyword>
<name>A0A7W7YER1_9BACT</name>
<dbReference type="AlphaFoldDB" id="A0A7W7YER1"/>